<reference evidence="3" key="1">
    <citation type="journal article" date="2017" name="Nat. Microbiol.">
        <title>Global analysis of biosynthetic gene clusters reveals vast potential of secondary metabolite production in Penicillium species.</title>
        <authorList>
            <person name="Nielsen J.C."/>
            <person name="Grijseels S."/>
            <person name="Prigent S."/>
            <person name="Ji B."/>
            <person name="Dainat J."/>
            <person name="Nielsen K.F."/>
            <person name="Frisvad J.C."/>
            <person name="Workman M."/>
            <person name="Nielsen J."/>
        </authorList>
    </citation>
    <scope>NUCLEOTIDE SEQUENCE [LARGE SCALE GENOMIC DNA]</scope>
    <source>
        <strain evidence="3">IBT 31811</strain>
    </source>
</reference>
<dbReference type="EMBL" id="MDYN01000020">
    <property type="protein sequence ID" value="OQD82677.1"/>
    <property type="molecule type" value="Genomic_DNA"/>
</dbReference>
<organism evidence="2 3">
    <name type="scientific">Penicillium antarcticum</name>
    <dbReference type="NCBI Taxonomy" id="416450"/>
    <lineage>
        <taxon>Eukaryota</taxon>
        <taxon>Fungi</taxon>
        <taxon>Dikarya</taxon>
        <taxon>Ascomycota</taxon>
        <taxon>Pezizomycotina</taxon>
        <taxon>Eurotiomycetes</taxon>
        <taxon>Eurotiomycetidae</taxon>
        <taxon>Eurotiales</taxon>
        <taxon>Aspergillaceae</taxon>
        <taxon>Penicillium</taxon>
    </lineage>
</organism>
<proteinExistence type="predicted"/>
<protein>
    <submittedName>
        <fullName evidence="2">Uncharacterized protein</fullName>
    </submittedName>
</protein>
<feature type="compositionally biased region" description="Acidic residues" evidence="1">
    <location>
        <begin position="105"/>
        <end position="115"/>
    </location>
</feature>
<gene>
    <name evidence="2" type="ORF">PENANT_c020G07829</name>
</gene>
<keyword evidence="3" id="KW-1185">Reference proteome</keyword>
<evidence type="ECO:0000256" key="1">
    <source>
        <dbReference type="SAM" id="MobiDB-lite"/>
    </source>
</evidence>
<evidence type="ECO:0000313" key="3">
    <source>
        <dbReference type="Proteomes" id="UP000191672"/>
    </source>
</evidence>
<accession>A0A1V6Q0U6</accession>
<feature type="region of interest" description="Disordered" evidence="1">
    <location>
        <begin position="1"/>
        <end position="115"/>
    </location>
</feature>
<dbReference type="AlphaFoldDB" id="A0A1V6Q0U6"/>
<comment type="caution">
    <text evidence="2">The sequence shown here is derived from an EMBL/GenBank/DDBJ whole genome shotgun (WGS) entry which is preliminary data.</text>
</comment>
<sequence>MNKLSSPKGLKSSTPGVEGDVIDQLSRASLEPISLISPVKSTPKNRKPKGNEHVLTAEDNLNGHLNKGPGKRHGHKAAGWTAVNKSRVAAPEGSCHEHGGPGEASDGDPDDLGVE</sequence>
<name>A0A1V6Q0U6_9EURO</name>
<dbReference type="Proteomes" id="UP000191672">
    <property type="component" value="Unassembled WGS sequence"/>
</dbReference>
<evidence type="ECO:0000313" key="2">
    <source>
        <dbReference type="EMBL" id="OQD82677.1"/>
    </source>
</evidence>